<dbReference type="AlphaFoldDB" id="A0A839QZP6"/>
<gene>
    <name evidence="2" type="ORF">E9229_003698</name>
</gene>
<keyword evidence="1" id="KW-0732">Signal</keyword>
<feature type="chain" id="PRO_5032532528" evidence="1">
    <location>
        <begin position="31"/>
        <end position="241"/>
    </location>
</feature>
<proteinExistence type="predicted"/>
<dbReference type="RefSeq" id="WP_183513002.1">
    <property type="nucleotide sequence ID" value="NZ_BAABGK010000032.1"/>
</dbReference>
<sequence length="241" mass="26369">MMKKSLLQTLAATAMTAALGLTLMGAPAQAASRPVDVTKYTISDVTYTKGQLGCTQTPVKATIKKSSAYKYYSVQAPVTRNGKLLTTLFFSDRTKKNVEKLQTCPFQGTGKFVIGKSKISAYSGDYRYSWMNKTDGTTKTFYVRGKGYASLLAKRSGKKVTFQSAAKYYSTKKYTNLAYNPKSAKIQVKKGSKWVTLKTVKFSKGKATTTATLKSSKAAQFRLTFPKTTTVTGSTSKVVKK</sequence>
<evidence type="ECO:0000313" key="3">
    <source>
        <dbReference type="Proteomes" id="UP000523000"/>
    </source>
</evidence>
<protein>
    <submittedName>
        <fullName evidence="2">Uncharacterized protein</fullName>
    </submittedName>
</protein>
<accession>A0A839QZP6</accession>
<name>A0A839QZP6_9MICC</name>
<organism evidence="2 3">
    <name type="scientific">Paeniglutamicibacter cryotolerans</name>
    <dbReference type="NCBI Taxonomy" id="670079"/>
    <lineage>
        <taxon>Bacteria</taxon>
        <taxon>Bacillati</taxon>
        <taxon>Actinomycetota</taxon>
        <taxon>Actinomycetes</taxon>
        <taxon>Micrococcales</taxon>
        <taxon>Micrococcaceae</taxon>
        <taxon>Paeniglutamicibacter</taxon>
    </lineage>
</organism>
<feature type="signal peptide" evidence="1">
    <location>
        <begin position="1"/>
        <end position="30"/>
    </location>
</feature>
<comment type="caution">
    <text evidence="2">The sequence shown here is derived from an EMBL/GenBank/DDBJ whole genome shotgun (WGS) entry which is preliminary data.</text>
</comment>
<evidence type="ECO:0000313" key="2">
    <source>
        <dbReference type="EMBL" id="MBB2997451.1"/>
    </source>
</evidence>
<reference evidence="2 3" key="1">
    <citation type="submission" date="2020-08" db="EMBL/GenBank/DDBJ databases">
        <title>Sequencing the genomes of 1000 actinobacteria strains.</title>
        <authorList>
            <person name="Klenk H.-P."/>
        </authorList>
    </citation>
    <scope>NUCLEOTIDE SEQUENCE [LARGE SCALE GENOMIC DNA]</scope>
    <source>
        <strain evidence="2 3">DSM 22826</strain>
    </source>
</reference>
<dbReference type="Proteomes" id="UP000523000">
    <property type="component" value="Unassembled WGS sequence"/>
</dbReference>
<dbReference type="EMBL" id="JACHVS010000002">
    <property type="protein sequence ID" value="MBB2997451.1"/>
    <property type="molecule type" value="Genomic_DNA"/>
</dbReference>
<evidence type="ECO:0000256" key="1">
    <source>
        <dbReference type="SAM" id="SignalP"/>
    </source>
</evidence>
<keyword evidence="3" id="KW-1185">Reference proteome</keyword>